<accession>A0A1G5M7S0</accession>
<dbReference type="AlphaFoldDB" id="A0A1G5M7S0"/>
<evidence type="ECO:0000256" key="2">
    <source>
        <dbReference type="ARBA" id="ARBA00005722"/>
    </source>
</evidence>
<keyword evidence="5" id="KW-0998">Cell outer membrane</keyword>
<gene>
    <name evidence="7" type="ORF">SAMN05216279_101275</name>
</gene>
<dbReference type="GO" id="GO:0009279">
    <property type="term" value="C:cell outer membrane"/>
    <property type="evidence" value="ECO:0007669"/>
    <property type="project" value="UniProtKB-SubCell"/>
</dbReference>
<dbReference type="PANTHER" id="PTHR38776">
    <property type="entry name" value="MLTA-INTERACTING PROTEIN-RELATED"/>
    <property type="match status" value="1"/>
</dbReference>
<dbReference type="OrthoDB" id="5951177at2"/>
<evidence type="ECO:0000313" key="7">
    <source>
        <dbReference type="EMBL" id="SCZ20844.1"/>
    </source>
</evidence>
<dbReference type="RefSeq" id="WP_044342538.1">
    <property type="nucleotide sequence ID" value="NZ_CP189647.1"/>
</dbReference>
<name>A0A1G5M7S0_9PSED</name>
<proteinExistence type="inferred from homology"/>
<dbReference type="Pfam" id="PF06629">
    <property type="entry name" value="MipA"/>
    <property type="match status" value="1"/>
</dbReference>
<comment type="subcellular location">
    <subcellularLocation>
        <location evidence="1">Cell outer membrane</location>
    </subcellularLocation>
</comment>
<reference evidence="8" key="1">
    <citation type="submission" date="2016-10" db="EMBL/GenBank/DDBJ databases">
        <authorList>
            <person name="de Groot N.N."/>
        </authorList>
    </citation>
    <scope>NUCLEOTIDE SEQUENCE [LARGE SCALE GENOMIC DNA]</scope>
    <source>
        <strain evidence="8">DSM 15758</strain>
    </source>
</reference>
<feature type="signal peptide" evidence="6">
    <location>
        <begin position="1"/>
        <end position="20"/>
    </location>
</feature>
<protein>
    <submittedName>
        <fullName evidence="7">Outer membrane protein</fullName>
    </submittedName>
</protein>
<dbReference type="STRING" id="237610.BJP27_03525"/>
<evidence type="ECO:0000256" key="4">
    <source>
        <dbReference type="ARBA" id="ARBA00023136"/>
    </source>
</evidence>
<dbReference type="EMBL" id="FMWB01000001">
    <property type="protein sequence ID" value="SCZ20844.1"/>
    <property type="molecule type" value="Genomic_DNA"/>
</dbReference>
<evidence type="ECO:0000256" key="6">
    <source>
        <dbReference type="SAM" id="SignalP"/>
    </source>
</evidence>
<feature type="chain" id="PRO_5043144735" evidence="6">
    <location>
        <begin position="21"/>
        <end position="261"/>
    </location>
</feature>
<organism evidence="7 8">
    <name type="scientific">Pseudomonas oryzihabitans</name>
    <dbReference type="NCBI Taxonomy" id="47885"/>
    <lineage>
        <taxon>Bacteria</taxon>
        <taxon>Pseudomonadati</taxon>
        <taxon>Pseudomonadota</taxon>
        <taxon>Gammaproteobacteria</taxon>
        <taxon>Pseudomonadales</taxon>
        <taxon>Pseudomonadaceae</taxon>
        <taxon>Pseudomonas</taxon>
    </lineage>
</organism>
<keyword evidence="4" id="KW-0472">Membrane</keyword>
<dbReference type="PANTHER" id="PTHR38776:SF1">
    <property type="entry name" value="MLTA-INTERACTING PROTEIN-RELATED"/>
    <property type="match status" value="1"/>
</dbReference>
<evidence type="ECO:0000256" key="1">
    <source>
        <dbReference type="ARBA" id="ARBA00004442"/>
    </source>
</evidence>
<evidence type="ECO:0000256" key="3">
    <source>
        <dbReference type="ARBA" id="ARBA00022729"/>
    </source>
</evidence>
<sequence length="261" mass="28048">MTRTTLLPLLLCLTPLAGQAADASPWGDHTDVSLGLVAGAVSRYMGSAAYRPQLLPLVVVQRGPFFADTSRGLGLQWQSAQGLTLSGALNYDFGRDDRDNASRPGADRLKGMGEVDGATVLDLNLSQALAPWLSLNAEGEWRLAGAQRGNRYRLGVEAIGLHTDQDTLALDLDAHAGDRRFNQTYFGVTAAQSAASGFAPARLDRGIYAYSAALNWLHAFDPHWSSVATLTTTYYGDQARDSPLRQRATATTAQVALTYSF</sequence>
<comment type="similarity">
    <text evidence="2">Belongs to the MipA/OmpV family.</text>
</comment>
<evidence type="ECO:0000313" key="8">
    <source>
        <dbReference type="Proteomes" id="UP000183046"/>
    </source>
</evidence>
<dbReference type="Proteomes" id="UP000183046">
    <property type="component" value="Unassembled WGS sequence"/>
</dbReference>
<evidence type="ECO:0000256" key="5">
    <source>
        <dbReference type="ARBA" id="ARBA00023237"/>
    </source>
</evidence>
<dbReference type="eggNOG" id="COG3713">
    <property type="taxonomic scope" value="Bacteria"/>
</dbReference>
<comment type="caution">
    <text evidence="7">The sequence shown here is derived from an EMBL/GenBank/DDBJ whole genome shotgun (WGS) entry which is preliminary data.</text>
</comment>
<dbReference type="InterPro" id="IPR010583">
    <property type="entry name" value="MipA"/>
</dbReference>
<keyword evidence="3 6" id="KW-0732">Signal</keyword>